<evidence type="ECO:0000313" key="5">
    <source>
        <dbReference type="Proteomes" id="UP001159428"/>
    </source>
</evidence>
<organism evidence="4 5">
    <name type="scientific">Pocillopora meandrina</name>
    <dbReference type="NCBI Taxonomy" id="46732"/>
    <lineage>
        <taxon>Eukaryota</taxon>
        <taxon>Metazoa</taxon>
        <taxon>Cnidaria</taxon>
        <taxon>Anthozoa</taxon>
        <taxon>Hexacorallia</taxon>
        <taxon>Scleractinia</taxon>
        <taxon>Astrocoeniina</taxon>
        <taxon>Pocilloporidae</taxon>
        <taxon>Pocillopora</taxon>
    </lineage>
</organism>
<evidence type="ECO:0000313" key="4">
    <source>
        <dbReference type="EMBL" id="CAH3032074.1"/>
    </source>
</evidence>
<evidence type="ECO:0000256" key="2">
    <source>
        <dbReference type="SAM" id="SignalP"/>
    </source>
</evidence>
<dbReference type="SUPFAM" id="SSF48726">
    <property type="entry name" value="Immunoglobulin"/>
    <property type="match status" value="1"/>
</dbReference>
<dbReference type="Gene3D" id="2.60.40.10">
    <property type="entry name" value="Immunoglobulins"/>
    <property type="match status" value="1"/>
</dbReference>
<feature type="signal peptide" evidence="2">
    <location>
        <begin position="1"/>
        <end position="20"/>
    </location>
</feature>
<dbReference type="CDD" id="cd00096">
    <property type="entry name" value="Ig"/>
    <property type="match status" value="1"/>
</dbReference>
<dbReference type="Pfam" id="PF00047">
    <property type="entry name" value="ig"/>
    <property type="match status" value="1"/>
</dbReference>
<evidence type="ECO:0000256" key="1">
    <source>
        <dbReference type="SAM" id="Phobius"/>
    </source>
</evidence>
<keyword evidence="1" id="KW-1133">Transmembrane helix</keyword>
<dbReference type="InterPro" id="IPR036179">
    <property type="entry name" value="Ig-like_dom_sf"/>
</dbReference>
<gene>
    <name evidence="4" type="ORF">PMEA_00000928</name>
</gene>
<dbReference type="PROSITE" id="PS50835">
    <property type="entry name" value="IG_LIKE"/>
    <property type="match status" value="1"/>
</dbReference>
<accession>A0AAU9VMT7</accession>
<dbReference type="Proteomes" id="UP001159428">
    <property type="component" value="Unassembled WGS sequence"/>
</dbReference>
<comment type="caution">
    <text evidence="4">The sequence shown here is derived from an EMBL/GenBank/DDBJ whole genome shotgun (WGS) entry which is preliminary data.</text>
</comment>
<dbReference type="InterPro" id="IPR007110">
    <property type="entry name" value="Ig-like_dom"/>
</dbReference>
<dbReference type="InterPro" id="IPR013151">
    <property type="entry name" value="Immunoglobulin_dom"/>
</dbReference>
<dbReference type="EMBL" id="CALNXJ010000001">
    <property type="protein sequence ID" value="CAH3032074.1"/>
    <property type="molecule type" value="Genomic_DNA"/>
</dbReference>
<proteinExistence type="predicted"/>
<keyword evidence="2" id="KW-0732">Signal</keyword>
<sequence length="210" mass="22662">MEAKFFSAVMILITLLFADGDEGSSVTARAPTSRKTANGEIAHFTCTLKYNLSSAEITWQKQGHNLRDGSSGVVIISWNNGTILESHLLVAVTDDDERRGTYTCVGTDEDGQSRRSFVIQGQAAKKLSDVDYTAIGVAIGIFLCLSTVILVYLVRGRKRLQEGKLRTMTTISQSVTGHDNAAVEEGVNTSAGITLNTLTDQSPSNKDSKL</sequence>
<name>A0AAU9VMT7_9CNID</name>
<feature type="domain" description="Ig-like" evidence="3">
    <location>
        <begin position="24"/>
        <end position="120"/>
    </location>
</feature>
<keyword evidence="5" id="KW-1185">Reference proteome</keyword>
<dbReference type="InterPro" id="IPR013783">
    <property type="entry name" value="Ig-like_fold"/>
</dbReference>
<evidence type="ECO:0000259" key="3">
    <source>
        <dbReference type="PROSITE" id="PS50835"/>
    </source>
</evidence>
<feature type="chain" id="PRO_5043762457" description="Ig-like domain-containing protein" evidence="2">
    <location>
        <begin position="21"/>
        <end position="210"/>
    </location>
</feature>
<keyword evidence="1" id="KW-0472">Membrane</keyword>
<keyword evidence="1" id="KW-0812">Transmembrane</keyword>
<protein>
    <recommendedName>
        <fullName evidence="3">Ig-like domain-containing protein</fullName>
    </recommendedName>
</protein>
<feature type="transmembrane region" description="Helical" evidence="1">
    <location>
        <begin position="132"/>
        <end position="154"/>
    </location>
</feature>
<reference evidence="4 5" key="1">
    <citation type="submission" date="2022-05" db="EMBL/GenBank/DDBJ databases">
        <authorList>
            <consortium name="Genoscope - CEA"/>
            <person name="William W."/>
        </authorList>
    </citation>
    <scope>NUCLEOTIDE SEQUENCE [LARGE SCALE GENOMIC DNA]</scope>
</reference>
<dbReference type="AlphaFoldDB" id="A0AAU9VMT7"/>